<dbReference type="Pfam" id="PF00474">
    <property type="entry name" value="SSF"/>
    <property type="match status" value="1"/>
</dbReference>
<feature type="transmembrane region" description="Helical" evidence="7">
    <location>
        <begin position="14"/>
        <end position="33"/>
    </location>
</feature>
<evidence type="ECO:0000313" key="9">
    <source>
        <dbReference type="Proteomes" id="UP000189580"/>
    </source>
</evidence>
<reference evidence="8 9" key="1">
    <citation type="submission" date="2016-02" db="EMBL/GenBank/DDBJ databases">
        <title>Complete genome sequence and transcriptome regulation of the pentose utilising yeast Sugiyamaella lignohabitans.</title>
        <authorList>
            <person name="Bellasio M."/>
            <person name="Peymann A."/>
            <person name="Valli M."/>
            <person name="Sipitzky M."/>
            <person name="Graf A."/>
            <person name="Sauer M."/>
            <person name="Marx H."/>
            <person name="Mattanovich D."/>
        </authorList>
    </citation>
    <scope>NUCLEOTIDE SEQUENCE [LARGE SCALE GENOMIC DNA]</scope>
    <source>
        <strain evidence="8 9">CBS 10342</strain>
    </source>
</reference>
<keyword evidence="5 7" id="KW-0472">Membrane</keyword>
<feature type="transmembrane region" description="Helical" evidence="7">
    <location>
        <begin position="137"/>
        <end position="161"/>
    </location>
</feature>
<feature type="transmembrane region" description="Helical" evidence="7">
    <location>
        <begin position="464"/>
        <end position="485"/>
    </location>
</feature>
<feature type="transmembrane region" description="Helical" evidence="7">
    <location>
        <begin position="497"/>
        <end position="522"/>
    </location>
</feature>
<feature type="transmembrane region" description="Helical" evidence="7">
    <location>
        <begin position="345"/>
        <end position="365"/>
    </location>
</feature>
<proteinExistence type="inferred from homology"/>
<dbReference type="Proteomes" id="UP000189580">
    <property type="component" value="Chromosome a"/>
</dbReference>
<gene>
    <name evidence="8" type="primary">DUR3</name>
    <name evidence="8" type="ORF">AWJ20_2</name>
</gene>
<dbReference type="GeneID" id="30033862"/>
<dbReference type="PANTHER" id="PTHR46154:SF3">
    <property type="entry name" value="DUR32P"/>
    <property type="match status" value="1"/>
</dbReference>
<feature type="transmembrane region" description="Helical" evidence="7">
    <location>
        <begin position="205"/>
        <end position="228"/>
    </location>
</feature>
<evidence type="ECO:0000256" key="6">
    <source>
        <dbReference type="RuleBase" id="RU362091"/>
    </source>
</evidence>
<feature type="transmembrane region" description="Helical" evidence="7">
    <location>
        <begin position="249"/>
        <end position="271"/>
    </location>
</feature>
<dbReference type="GO" id="GO:0015204">
    <property type="term" value="F:urea transmembrane transporter activity"/>
    <property type="evidence" value="ECO:0007669"/>
    <property type="project" value="InterPro"/>
</dbReference>
<keyword evidence="4 7" id="KW-1133">Transmembrane helix</keyword>
<evidence type="ECO:0000256" key="2">
    <source>
        <dbReference type="ARBA" id="ARBA00006434"/>
    </source>
</evidence>
<protein>
    <submittedName>
        <fullName evidence="8">Dur3p</fullName>
    </submittedName>
</protein>
<feature type="transmembrane region" description="Helical" evidence="7">
    <location>
        <begin position="103"/>
        <end position="125"/>
    </location>
</feature>
<comment type="subcellular location">
    <subcellularLocation>
        <location evidence="1">Membrane</location>
        <topology evidence="1">Multi-pass membrane protein</topology>
    </subcellularLocation>
</comment>
<dbReference type="EMBL" id="CP014501">
    <property type="protein sequence ID" value="ANB11783.1"/>
    <property type="molecule type" value="Genomic_DNA"/>
</dbReference>
<dbReference type="RefSeq" id="XP_018734260.1">
    <property type="nucleotide sequence ID" value="XM_018878922.1"/>
</dbReference>
<organism evidence="8 9">
    <name type="scientific">Sugiyamaella lignohabitans</name>
    <dbReference type="NCBI Taxonomy" id="796027"/>
    <lineage>
        <taxon>Eukaryota</taxon>
        <taxon>Fungi</taxon>
        <taxon>Dikarya</taxon>
        <taxon>Ascomycota</taxon>
        <taxon>Saccharomycotina</taxon>
        <taxon>Dipodascomycetes</taxon>
        <taxon>Dipodascales</taxon>
        <taxon>Trichomonascaceae</taxon>
        <taxon>Sugiyamaella</taxon>
    </lineage>
</organism>
<evidence type="ECO:0000256" key="4">
    <source>
        <dbReference type="ARBA" id="ARBA00022989"/>
    </source>
</evidence>
<name>A0A167CJJ8_9ASCO</name>
<dbReference type="AlphaFoldDB" id="A0A167CJJ8"/>
<dbReference type="OrthoDB" id="6132759at2759"/>
<feature type="transmembrane region" description="Helical" evidence="7">
    <location>
        <begin position="45"/>
        <end position="64"/>
    </location>
</feature>
<evidence type="ECO:0000313" key="8">
    <source>
        <dbReference type="EMBL" id="ANB11783.1"/>
    </source>
</evidence>
<dbReference type="InterPro" id="IPR001734">
    <property type="entry name" value="Na/solute_symporter"/>
</dbReference>
<keyword evidence="9" id="KW-1185">Reference proteome</keyword>
<dbReference type="InterPro" id="IPR038377">
    <property type="entry name" value="Na/Glc_symporter_sf"/>
</dbReference>
<evidence type="ECO:0000256" key="7">
    <source>
        <dbReference type="SAM" id="Phobius"/>
    </source>
</evidence>
<dbReference type="PROSITE" id="PS50283">
    <property type="entry name" value="NA_SOLUT_SYMP_3"/>
    <property type="match status" value="1"/>
</dbReference>
<evidence type="ECO:0000256" key="5">
    <source>
        <dbReference type="ARBA" id="ARBA00023136"/>
    </source>
</evidence>
<sequence>MILSGSQLVIGITGMHYVAATIILPFGVILYTVVGGLKATFLTDYLHTTIALILIMFFTISVLVNEHIGGLSGLYDKLQATAHLHPIPGNYQGSLLTIKSPDAVMWGLTLKFGNLALVVMDTAFWQKSFASKPSATVPGYLLTAVSIFAIPLGLGTVVGLAGRVIESTPLSPTYPNTFSADAVNRGYVMPYVVKGLLGKGATGGILLLLFMALTSTVSSSLIAVSSILSYDGYRTYINPKASDKTMIRVSHLTVVLYGAFIAGYTILLNYVGANMTFYGYLQPVVSCPGIFPLIFAIFSDRQSKPAAVLSPILGLLCGVLTWVYTARSIYGGISMEDTSNPAPGLYGSIVSLFSPIFFSIIISILRPSKFDWNEYLKIKLLDDVDSQTVAISDNTSVDQERKNSVQENSKEAIYTEHSSIDDEEKTTGNRGLNKVANYFRTKDSDYTNLEDIYDQETIREMRRWLKIAAVALVVIVLVTFVAWPMPLYRNYVFTKPFFSGWVTVAIIWQFQAFFTVAVYPLWDGRKSIQLALRGIKQQFRFKRSQESHSTEEN</sequence>
<evidence type="ECO:0000256" key="3">
    <source>
        <dbReference type="ARBA" id="ARBA00022692"/>
    </source>
</evidence>
<accession>A0A167CJJ8</accession>
<comment type="similarity">
    <text evidence="2 6">Belongs to the sodium:solute symporter (SSF) (TC 2.A.21) family.</text>
</comment>
<dbReference type="CDD" id="cd11476">
    <property type="entry name" value="SLC5sbd_DUR3"/>
    <property type="match status" value="1"/>
</dbReference>
<dbReference type="InterPro" id="IPR031155">
    <property type="entry name" value="DUR"/>
</dbReference>
<dbReference type="PANTHER" id="PTHR46154">
    <property type="match status" value="1"/>
</dbReference>
<keyword evidence="3 7" id="KW-0812">Transmembrane</keyword>
<dbReference type="Gene3D" id="1.20.1730.10">
    <property type="entry name" value="Sodium/glucose cotransporter"/>
    <property type="match status" value="1"/>
</dbReference>
<evidence type="ECO:0000256" key="1">
    <source>
        <dbReference type="ARBA" id="ARBA00004141"/>
    </source>
</evidence>
<dbReference type="GO" id="GO:0005886">
    <property type="term" value="C:plasma membrane"/>
    <property type="evidence" value="ECO:0007669"/>
    <property type="project" value="TreeGrafter"/>
</dbReference>
<feature type="transmembrane region" description="Helical" evidence="7">
    <location>
        <begin position="306"/>
        <end position="325"/>
    </location>
</feature>
<dbReference type="KEGG" id="slb:AWJ20_2"/>
<feature type="transmembrane region" description="Helical" evidence="7">
    <location>
        <begin position="277"/>
        <end position="299"/>
    </location>
</feature>